<keyword evidence="2" id="KW-1185">Reference proteome</keyword>
<dbReference type="EMBL" id="CAJJDM010000106">
    <property type="protein sequence ID" value="CAD8097341.1"/>
    <property type="molecule type" value="Genomic_DNA"/>
</dbReference>
<reference evidence="1" key="1">
    <citation type="submission" date="2021-01" db="EMBL/GenBank/DDBJ databases">
        <authorList>
            <consortium name="Genoscope - CEA"/>
            <person name="William W."/>
        </authorList>
    </citation>
    <scope>NUCLEOTIDE SEQUENCE</scope>
</reference>
<gene>
    <name evidence="1" type="ORF">PPRIM_AZ9-3.1.T1030185</name>
</gene>
<protein>
    <submittedName>
        <fullName evidence="1">Uncharacterized protein</fullName>
    </submittedName>
</protein>
<dbReference type="Proteomes" id="UP000688137">
    <property type="component" value="Unassembled WGS sequence"/>
</dbReference>
<evidence type="ECO:0000313" key="2">
    <source>
        <dbReference type="Proteomes" id="UP000688137"/>
    </source>
</evidence>
<accession>A0A8S1P2Y5</accession>
<comment type="caution">
    <text evidence="1">The sequence shown here is derived from an EMBL/GenBank/DDBJ whole genome shotgun (WGS) entry which is preliminary data.</text>
</comment>
<organism evidence="1 2">
    <name type="scientific">Paramecium primaurelia</name>
    <dbReference type="NCBI Taxonomy" id="5886"/>
    <lineage>
        <taxon>Eukaryota</taxon>
        <taxon>Sar</taxon>
        <taxon>Alveolata</taxon>
        <taxon>Ciliophora</taxon>
        <taxon>Intramacronucleata</taxon>
        <taxon>Oligohymenophorea</taxon>
        <taxon>Peniculida</taxon>
        <taxon>Parameciidae</taxon>
        <taxon>Paramecium</taxon>
    </lineage>
</organism>
<sequence>MKRQLSTSLKQNHDSYFRVIINEYLIQPIPINYPIANPHTHLTKILWRAQRFDINRHNQAGNPIRYSQEKPNSNYDFIIRYRGQKTKYSNNICNLKTLFICQFLFYNIPHKDTNNTSQRKDPIQQTQF</sequence>
<proteinExistence type="predicted"/>
<evidence type="ECO:0000313" key="1">
    <source>
        <dbReference type="EMBL" id="CAD8097341.1"/>
    </source>
</evidence>
<dbReference type="AlphaFoldDB" id="A0A8S1P2Y5"/>
<name>A0A8S1P2Y5_PARPR</name>